<dbReference type="InterPro" id="IPR027450">
    <property type="entry name" value="AlkB-like"/>
</dbReference>
<evidence type="ECO:0000256" key="11">
    <source>
        <dbReference type="ARBA" id="ARBA00023242"/>
    </source>
</evidence>
<dbReference type="AlphaFoldDB" id="A9UX55"/>
<dbReference type="STRING" id="81824.A9UX55"/>
<feature type="compositionally biased region" description="Basic residues" evidence="23">
    <location>
        <begin position="160"/>
        <end position="170"/>
    </location>
</feature>
<feature type="binding site" evidence="22">
    <location>
        <position position="137"/>
    </location>
    <ligand>
        <name>2-oxoglutarate</name>
        <dbReference type="ChEBI" id="CHEBI:16810"/>
    </ligand>
</feature>
<dbReference type="GO" id="GO:0006307">
    <property type="term" value="P:DNA alkylation repair"/>
    <property type="evidence" value="ECO:0000318"/>
    <property type="project" value="GO_Central"/>
</dbReference>
<evidence type="ECO:0000256" key="23">
    <source>
        <dbReference type="SAM" id="MobiDB-lite"/>
    </source>
</evidence>
<dbReference type="OMA" id="TQHHWQH"/>
<comment type="catalytic activity">
    <reaction evidence="14">
        <text>a 3,N(4)-etheno-2'-deoxycytidine in double-stranded DNA + 2-oxoglutarate + O2 + H2O = a 2'-deoxycytidine in double-stranded DNA + glyoxal + succinate + CO2</text>
        <dbReference type="Rhea" id="RHEA:70467"/>
        <dbReference type="Rhea" id="RHEA-COMP:17070"/>
        <dbReference type="Rhea" id="RHEA-COMP:17905"/>
        <dbReference type="ChEBI" id="CHEBI:15377"/>
        <dbReference type="ChEBI" id="CHEBI:15379"/>
        <dbReference type="ChEBI" id="CHEBI:16526"/>
        <dbReference type="ChEBI" id="CHEBI:16810"/>
        <dbReference type="ChEBI" id="CHEBI:30031"/>
        <dbReference type="ChEBI" id="CHEBI:34779"/>
        <dbReference type="ChEBI" id="CHEBI:85452"/>
        <dbReference type="ChEBI" id="CHEBI:189585"/>
    </reaction>
    <physiologicalReaction direction="left-to-right" evidence="14">
        <dbReference type="Rhea" id="RHEA:70468"/>
    </physiologicalReaction>
</comment>
<comment type="subunit">
    <text evidence="18">Interacts with PCNA homotrimer; this interaction is enhanced during the S-phase of the cell cycle. Interacts with nucleolar proteins NCL, UBTF and NPM1. Interacts with XRCC5-XRCC6 heterodimer.</text>
</comment>
<dbReference type="InterPro" id="IPR005123">
    <property type="entry name" value="Oxoglu/Fe-dep_dioxygenase_dom"/>
</dbReference>
<evidence type="ECO:0000256" key="16">
    <source>
        <dbReference type="ARBA" id="ARBA00052627"/>
    </source>
</evidence>
<feature type="binding site" evidence="22">
    <location>
        <position position="71"/>
    </location>
    <ligand>
        <name>2-oxoglutarate</name>
        <dbReference type="ChEBI" id="CHEBI:16810"/>
    </ligand>
</feature>
<evidence type="ECO:0000256" key="6">
    <source>
        <dbReference type="ARBA" id="ARBA00022842"/>
    </source>
</evidence>
<feature type="binding site" evidence="22">
    <location>
        <position position="61"/>
    </location>
    <ligand>
        <name>2-oxoglutarate</name>
        <dbReference type="ChEBI" id="CHEBI:16810"/>
    </ligand>
</feature>
<keyword evidence="5" id="KW-0227">DNA damage</keyword>
<reference evidence="25 26" key="1">
    <citation type="journal article" date="2008" name="Nature">
        <title>The genome of the choanoflagellate Monosiga brevicollis and the origin of metazoans.</title>
        <authorList>
            <consortium name="JGI Sequencing"/>
            <person name="King N."/>
            <person name="Westbrook M.J."/>
            <person name="Young S.L."/>
            <person name="Kuo A."/>
            <person name="Abedin M."/>
            <person name="Chapman J."/>
            <person name="Fairclough S."/>
            <person name="Hellsten U."/>
            <person name="Isogai Y."/>
            <person name="Letunic I."/>
            <person name="Marr M."/>
            <person name="Pincus D."/>
            <person name="Putnam N."/>
            <person name="Rokas A."/>
            <person name="Wright K.J."/>
            <person name="Zuzow R."/>
            <person name="Dirks W."/>
            <person name="Good M."/>
            <person name="Goodstein D."/>
            <person name="Lemons D."/>
            <person name="Li W."/>
            <person name="Lyons J.B."/>
            <person name="Morris A."/>
            <person name="Nichols S."/>
            <person name="Richter D.J."/>
            <person name="Salamov A."/>
            <person name="Bork P."/>
            <person name="Lim W.A."/>
            <person name="Manning G."/>
            <person name="Miller W.T."/>
            <person name="McGinnis W."/>
            <person name="Shapiro H."/>
            <person name="Tjian R."/>
            <person name="Grigoriev I.V."/>
            <person name="Rokhsar D."/>
        </authorList>
    </citation>
    <scope>NUCLEOTIDE SEQUENCE [LARGE SCALE GENOMIC DNA]</scope>
    <source>
        <strain evidence="26">MX1 / ATCC 50154</strain>
    </source>
</reference>
<feature type="binding site" evidence="22">
    <location>
        <begin position="22"/>
        <end position="24"/>
    </location>
    <ligand>
        <name>substrate</name>
    </ligand>
</feature>
<comment type="catalytic activity">
    <reaction evidence="12">
        <text>a 1,N(6)-etheno-2'-deoxyadenosine in single-stranded DNA + 2-oxoglutarate + O2 + H2O = a 2'-deoxyadenosine in single-stranded DNA + glyoxal + succinate + CO2</text>
        <dbReference type="Rhea" id="RHEA:70459"/>
        <dbReference type="Rhea" id="RHEA-COMP:17896"/>
        <dbReference type="Rhea" id="RHEA-COMP:17904"/>
        <dbReference type="ChEBI" id="CHEBI:15377"/>
        <dbReference type="ChEBI" id="CHEBI:15379"/>
        <dbReference type="ChEBI" id="CHEBI:16526"/>
        <dbReference type="ChEBI" id="CHEBI:16810"/>
        <dbReference type="ChEBI" id="CHEBI:30031"/>
        <dbReference type="ChEBI" id="CHEBI:34779"/>
        <dbReference type="ChEBI" id="CHEBI:90615"/>
        <dbReference type="ChEBI" id="CHEBI:189583"/>
    </reaction>
    <physiologicalReaction direction="left-to-right" evidence="12">
        <dbReference type="Rhea" id="RHEA:70460"/>
    </physiologicalReaction>
</comment>
<dbReference type="InParanoid" id="A9UX55"/>
<evidence type="ECO:0000256" key="18">
    <source>
        <dbReference type="ARBA" id="ARBA00062909"/>
    </source>
</evidence>
<dbReference type="SUPFAM" id="SSF51197">
    <property type="entry name" value="Clavaminate synthase-like"/>
    <property type="match status" value="1"/>
</dbReference>
<keyword evidence="7" id="KW-0223">Dioxygenase</keyword>
<organism evidence="25 26">
    <name type="scientific">Monosiga brevicollis</name>
    <name type="common">Choanoflagellate</name>
    <dbReference type="NCBI Taxonomy" id="81824"/>
    <lineage>
        <taxon>Eukaryota</taxon>
        <taxon>Choanoflagellata</taxon>
        <taxon>Craspedida</taxon>
        <taxon>Salpingoecidae</taxon>
        <taxon>Monosiga</taxon>
    </lineage>
</organism>
<evidence type="ECO:0000256" key="7">
    <source>
        <dbReference type="ARBA" id="ARBA00022964"/>
    </source>
</evidence>
<comment type="catalytic activity">
    <reaction evidence="15">
        <text>a 1,N(2)-etheno-2'-deoxyguanosine in double-stranded DNA + 2-oxoglutarate + O2 + H2O = a 2'-deoxyguanosine in double-stranded DNA + glyoxal + succinate + CO2</text>
        <dbReference type="Rhea" id="RHEA:70487"/>
        <dbReference type="Rhea" id="RHEA-COMP:17910"/>
        <dbReference type="Rhea" id="RHEA-COMP:17912"/>
        <dbReference type="ChEBI" id="CHEBI:15377"/>
        <dbReference type="ChEBI" id="CHEBI:15379"/>
        <dbReference type="ChEBI" id="CHEBI:16526"/>
        <dbReference type="ChEBI" id="CHEBI:16810"/>
        <dbReference type="ChEBI" id="CHEBI:30031"/>
        <dbReference type="ChEBI" id="CHEBI:34779"/>
        <dbReference type="ChEBI" id="CHEBI:85445"/>
        <dbReference type="ChEBI" id="CHEBI:189586"/>
    </reaction>
    <physiologicalReaction direction="left-to-right" evidence="15">
        <dbReference type="Rhea" id="RHEA:70488"/>
    </physiologicalReaction>
</comment>
<dbReference type="RefSeq" id="XP_001745099.1">
    <property type="nucleotide sequence ID" value="XM_001745047.1"/>
</dbReference>
<gene>
    <name evidence="25" type="ORF">MONBRDRAFT_16363</name>
</gene>
<evidence type="ECO:0000256" key="1">
    <source>
        <dbReference type="ARBA" id="ARBA00001954"/>
    </source>
</evidence>
<dbReference type="eggNOG" id="ENOG502QW9E">
    <property type="taxonomic scope" value="Eukaryota"/>
</dbReference>
<evidence type="ECO:0000256" key="9">
    <source>
        <dbReference type="ARBA" id="ARBA00023004"/>
    </source>
</evidence>
<comment type="cofactor">
    <cofactor evidence="1">
        <name>Fe(2+)</name>
        <dbReference type="ChEBI" id="CHEBI:29033"/>
    </cofactor>
</comment>
<keyword evidence="6" id="KW-0460">Magnesium</keyword>
<evidence type="ECO:0000256" key="10">
    <source>
        <dbReference type="ARBA" id="ARBA00023204"/>
    </source>
</evidence>
<feature type="compositionally biased region" description="Basic and acidic residues" evidence="23">
    <location>
        <begin position="171"/>
        <end position="180"/>
    </location>
</feature>
<dbReference type="GeneID" id="5890330"/>
<protein>
    <recommendedName>
        <fullName evidence="19">DNA oxidative demethylase ALKBH2</fullName>
    </recommendedName>
    <alternativeName>
        <fullName evidence="20">Alkylated DNA repair protein alkB homolog 2</fullName>
    </alternativeName>
    <alternativeName>
        <fullName evidence="21">Alpha-ketoglutarate-dependent dioxygenase alkB homolog 2</fullName>
    </alternativeName>
</protein>
<keyword evidence="26" id="KW-1185">Reference proteome</keyword>
<comment type="subcellular location">
    <subcellularLocation>
        <location evidence="2">Nucleus</location>
        <location evidence="2">Nucleolus</location>
    </subcellularLocation>
    <subcellularLocation>
        <location evidence="3">Nucleus</location>
        <location evidence="3">Nucleoplasm</location>
    </subcellularLocation>
</comment>
<evidence type="ECO:0000256" key="21">
    <source>
        <dbReference type="ARBA" id="ARBA00081727"/>
    </source>
</evidence>
<dbReference type="InterPro" id="IPR037151">
    <property type="entry name" value="AlkB-like_sf"/>
</dbReference>
<keyword evidence="11" id="KW-0539">Nucleus</keyword>
<dbReference type="GO" id="GO:0035516">
    <property type="term" value="F:broad specificity oxidative DNA demethylase activity"/>
    <property type="evidence" value="ECO:0000318"/>
    <property type="project" value="GO_Central"/>
</dbReference>
<evidence type="ECO:0000313" key="26">
    <source>
        <dbReference type="Proteomes" id="UP000001357"/>
    </source>
</evidence>
<feature type="domain" description="Fe2OG dioxygenase" evidence="24">
    <location>
        <begin position="52"/>
        <end position="160"/>
    </location>
</feature>
<evidence type="ECO:0000256" key="4">
    <source>
        <dbReference type="ARBA" id="ARBA00022723"/>
    </source>
</evidence>
<dbReference type="PANTHER" id="PTHR31573:SF1">
    <property type="entry name" value="DNA OXIDATIVE DEMETHYLASE ALKBH2"/>
    <property type="match status" value="1"/>
</dbReference>
<evidence type="ECO:0000256" key="12">
    <source>
        <dbReference type="ARBA" id="ARBA00051189"/>
    </source>
</evidence>
<keyword evidence="9" id="KW-0408">Iron</keyword>
<dbReference type="GO" id="GO:0005730">
    <property type="term" value="C:nucleolus"/>
    <property type="evidence" value="ECO:0007669"/>
    <property type="project" value="UniProtKB-SubCell"/>
</dbReference>
<evidence type="ECO:0000256" key="13">
    <source>
        <dbReference type="ARBA" id="ARBA00051376"/>
    </source>
</evidence>
<evidence type="ECO:0000256" key="2">
    <source>
        <dbReference type="ARBA" id="ARBA00004604"/>
    </source>
</evidence>
<comment type="catalytic activity">
    <reaction evidence="16">
        <text>a 1,N(6)-etheno-2'-deoxyadenosine in double-stranded DNA + 2-oxoglutarate + O2 + H2O = a 2'-deoxyadenosine in double-stranded DNA + glyoxal + succinate + CO2</text>
        <dbReference type="Rhea" id="RHEA:70463"/>
        <dbReference type="Rhea" id="RHEA-COMP:17897"/>
        <dbReference type="Rhea" id="RHEA-COMP:17903"/>
        <dbReference type="ChEBI" id="CHEBI:15377"/>
        <dbReference type="ChEBI" id="CHEBI:15379"/>
        <dbReference type="ChEBI" id="CHEBI:16526"/>
        <dbReference type="ChEBI" id="CHEBI:16810"/>
        <dbReference type="ChEBI" id="CHEBI:30031"/>
        <dbReference type="ChEBI" id="CHEBI:34779"/>
        <dbReference type="ChEBI" id="CHEBI:90615"/>
        <dbReference type="ChEBI" id="CHEBI:189583"/>
    </reaction>
    <physiologicalReaction direction="left-to-right" evidence="16">
        <dbReference type="Rhea" id="RHEA:70464"/>
    </physiologicalReaction>
</comment>
<feature type="non-terminal residue" evidence="25">
    <location>
        <position position="1"/>
    </location>
</feature>
<keyword evidence="8" id="KW-0560">Oxidoreductase</keyword>
<feature type="binding site" evidence="22">
    <location>
        <position position="151"/>
    </location>
    <ligand>
        <name>2-oxoglutarate</name>
        <dbReference type="ChEBI" id="CHEBI:16810"/>
    </ligand>
</feature>
<dbReference type="PROSITE" id="PS51471">
    <property type="entry name" value="FE2OG_OXY"/>
    <property type="match status" value="1"/>
</dbReference>
<dbReference type="GO" id="GO:0005654">
    <property type="term" value="C:nucleoplasm"/>
    <property type="evidence" value="ECO:0007669"/>
    <property type="project" value="UniProtKB-SubCell"/>
</dbReference>
<keyword evidence="4" id="KW-0479">Metal-binding</keyword>
<comment type="catalytic activity">
    <reaction evidence="17">
        <text>an N(1)-methyl-2'-deoxyadenosine in double-stranded DNA + 2-oxoglutarate + O2 = a 2'-deoxyadenosine in double-stranded DNA + formaldehyde + succinate + CO2 + H(+)</text>
        <dbReference type="Rhea" id="RHEA:70443"/>
        <dbReference type="Rhea" id="RHEA-COMP:14236"/>
        <dbReference type="Rhea" id="RHEA-COMP:17897"/>
        <dbReference type="ChEBI" id="CHEBI:15378"/>
        <dbReference type="ChEBI" id="CHEBI:15379"/>
        <dbReference type="ChEBI" id="CHEBI:16526"/>
        <dbReference type="ChEBI" id="CHEBI:16810"/>
        <dbReference type="ChEBI" id="CHEBI:16842"/>
        <dbReference type="ChEBI" id="CHEBI:30031"/>
        <dbReference type="ChEBI" id="CHEBI:90615"/>
        <dbReference type="ChEBI" id="CHEBI:139096"/>
    </reaction>
    <physiologicalReaction direction="left-to-right" evidence="17">
        <dbReference type="Rhea" id="RHEA:70444"/>
    </physiologicalReaction>
</comment>
<evidence type="ECO:0000256" key="20">
    <source>
        <dbReference type="ARBA" id="ARBA00077989"/>
    </source>
</evidence>
<accession>A9UX55</accession>
<dbReference type="KEGG" id="mbr:MONBRDRAFT_16363"/>
<evidence type="ECO:0000256" key="8">
    <source>
        <dbReference type="ARBA" id="ARBA00023002"/>
    </source>
</evidence>
<evidence type="ECO:0000256" key="14">
    <source>
        <dbReference type="ARBA" id="ARBA00051434"/>
    </source>
</evidence>
<dbReference type="InterPro" id="IPR032852">
    <property type="entry name" value="ALKBH2"/>
</dbReference>
<feature type="binding site" evidence="22">
    <location>
        <position position="59"/>
    </location>
    <ligand>
        <name>2-oxoglutarate</name>
        <dbReference type="ChEBI" id="CHEBI:16810"/>
    </ligand>
</feature>
<feature type="region of interest" description="Disordered" evidence="23">
    <location>
        <begin position="160"/>
        <end position="180"/>
    </location>
</feature>
<dbReference type="PANTHER" id="PTHR31573">
    <property type="entry name" value="ALPHA-KETOGLUTARATE-DEPENDENT DIOXYGENASE ALKB HOMOLOG 2"/>
    <property type="match status" value="1"/>
</dbReference>
<comment type="catalytic activity">
    <reaction evidence="13">
        <text>an N(3)-methyl-2'-deoxycytidine in double-stranded DNA + 2-oxoglutarate + O2 = a 2'-deoxycytidine in double-stranded DNA + formaldehyde + succinate + CO2 + H(+)</text>
        <dbReference type="Rhea" id="RHEA:70439"/>
        <dbReference type="Rhea" id="RHEA-COMP:14237"/>
        <dbReference type="Rhea" id="RHEA-COMP:17070"/>
        <dbReference type="ChEBI" id="CHEBI:15378"/>
        <dbReference type="ChEBI" id="CHEBI:15379"/>
        <dbReference type="ChEBI" id="CHEBI:16526"/>
        <dbReference type="ChEBI" id="CHEBI:16810"/>
        <dbReference type="ChEBI" id="CHEBI:16842"/>
        <dbReference type="ChEBI" id="CHEBI:30031"/>
        <dbReference type="ChEBI" id="CHEBI:85452"/>
        <dbReference type="ChEBI" id="CHEBI:139075"/>
    </reaction>
    <physiologicalReaction direction="left-to-right" evidence="13">
        <dbReference type="Rhea" id="RHEA:70440"/>
    </physiologicalReaction>
</comment>
<dbReference type="Gene3D" id="2.60.120.590">
    <property type="entry name" value="Alpha-ketoglutarate-dependent dioxygenase AlkB-like"/>
    <property type="match status" value="1"/>
</dbReference>
<sequence length="180" mass="20542">VFNKEHVPPRRIAAHGDAGVNYTYSHKTMLAAEWTPQLRQLKEYVEQTTGYEYNFVLINRYADGRDTIGEHQDNESELDPDVPIASLTLGATRDFVLRHRDVRRKCGAHSKLNPHTLPLPSGLLLTMEAPTNKCWYHSVPRRSLARCPGPRINLTFRRIRPGRHPGARPAKRVDRADTKS</sequence>
<evidence type="ECO:0000256" key="5">
    <source>
        <dbReference type="ARBA" id="ARBA00022763"/>
    </source>
</evidence>
<dbReference type="GO" id="GO:0051747">
    <property type="term" value="F:cytosine C-5 DNA demethylase activity"/>
    <property type="evidence" value="ECO:0000318"/>
    <property type="project" value="GO_Central"/>
</dbReference>
<dbReference type="Pfam" id="PF13532">
    <property type="entry name" value="2OG-FeII_Oxy_2"/>
    <property type="match status" value="1"/>
</dbReference>
<evidence type="ECO:0000256" key="3">
    <source>
        <dbReference type="ARBA" id="ARBA00004642"/>
    </source>
</evidence>
<name>A9UX55_MONBE</name>
<evidence type="ECO:0000256" key="22">
    <source>
        <dbReference type="PIRSR" id="PIRSR632852-1"/>
    </source>
</evidence>
<proteinExistence type="predicted"/>
<evidence type="ECO:0000313" key="25">
    <source>
        <dbReference type="EMBL" id="EDQ90332.1"/>
    </source>
</evidence>
<feature type="binding site" evidence="22">
    <location>
        <position position="155"/>
    </location>
    <ligand>
        <name>2-oxoglutarate</name>
        <dbReference type="ChEBI" id="CHEBI:16810"/>
    </ligand>
</feature>
<feature type="binding site" evidence="22">
    <location>
        <begin position="2"/>
        <end position="4"/>
    </location>
    <ligand>
        <name>substrate</name>
    </ligand>
</feature>
<dbReference type="FunCoup" id="A9UX55">
    <property type="interactions" value="618"/>
</dbReference>
<dbReference type="Proteomes" id="UP000001357">
    <property type="component" value="Unassembled WGS sequence"/>
</dbReference>
<dbReference type="FunFam" id="2.60.120.590:FF:000004">
    <property type="entry name" value="DNA oxidative demethylase ALKBH2"/>
    <property type="match status" value="1"/>
</dbReference>
<dbReference type="GO" id="GO:0008198">
    <property type="term" value="F:ferrous iron binding"/>
    <property type="evidence" value="ECO:0000318"/>
    <property type="project" value="GO_Central"/>
</dbReference>
<keyword evidence="10" id="KW-0234">DNA repair</keyword>
<evidence type="ECO:0000256" key="17">
    <source>
        <dbReference type="ARBA" id="ARBA00052800"/>
    </source>
</evidence>
<evidence type="ECO:0000259" key="24">
    <source>
        <dbReference type="PROSITE" id="PS51471"/>
    </source>
</evidence>
<evidence type="ECO:0000256" key="19">
    <source>
        <dbReference type="ARBA" id="ARBA00072134"/>
    </source>
</evidence>
<evidence type="ECO:0000256" key="15">
    <source>
        <dbReference type="ARBA" id="ARBA00051755"/>
    </source>
</evidence>
<dbReference type="EMBL" id="CH991548">
    <property type="protein sequence ID" value="EDQ90332.1"/>
    <property type="molecule type" value="Genomic_DNA"/>
</dbReference>
<feature type="binding site" evidence="22">
    <location>
        <position position="157"/>
    </location>
    <ligand>
        <name>2-oxoglutarate</name>
        <dbReference type="ChEBI" id="CHEBI:16810"/>
    </ligand>
</feature>